<dbReference type="AlphaFoldDB" id="A0A1I7UB21"/>
<evidence type="ECO:0000256" key="1">
    <source>
        <dbReference type="SAM" id="MobiDB-lite"/>
    </source>
</evidence>
<protein>
    <submittedName>
        <fullName evidence="3">TCTP domain-containing protein</fullName>
    </submittedName>
</protein>
<sequence length="69" mass="8073">MNGIFGFLEFEQANEGDEEEDEEVGNGRGMGDVSREFLIETTKYMINEMKNSASFYPDYKVYRIFVERV</sequence>
<dbReference type="WBParaSite" id="Csp11.Scaffold629.g7531.t1">
    <property type="protein sequence ID" value="Csp11.Scaffold629.g7531.t1"/>
    <property type="gene ID" value="Csp11.Scaffold629.g7531"/>
</dbReference>
<feature type="region of interest" description="Disordered" evidence="1">
    <location>
        <begin position="11"/>
        <end position="30"/>
    </location>
</feature>
<proteinExistence type="predicted"/>
<name>A0A1I7UB21_9PELO</name>
<dbReference type="Proteomes" id="UP000095282">
    <property type="component" value="Unplaced"/>
</dbReference>
<organism evidence="2 3">
    <name type="scientific">Caenorhabditis tropicalis</name>
    <dbReference type="NCBI Taxonomy" id="1561998"/>
    <lineage>
        <taxon>Eukaryota</taxon>
        <taxon>Metazoa</taxon>
        <taxon>Ecdysozoa</taxon>
        <taxon>Nematoda</taxon>
        <taxon>Chromadorea</taxon>
        <taxon>Rhabditida</taxon>
        <taxon>Rhabditina</taxon>
        <taxon>Rhabditomorpha</taxon>
        <taxon>Rhabditoidea</taxon>
        <taxon>Rhabditidae</taxon>
        <taxon>Peloderinae</taxon>
        <taxon>Caenorhabditis</taxon>
    </lineage>
</organism>
<reference evidence="3" key="1">
    <citation type="submission" date="2016-11" db="UniProtKB">
        <authorList>
            <consortium name="WormBaseParasite"/>
        </authorList>
    </citation>
    <scope>IDENTIFICATION</scope>
</reference>
<accession>A0A1I7UB21</accession>
<keyword evidence="2" id="KW-1185">Reference proteome</keyword>
<evidence type="ECO:0000313" key="3">
    <source>
        <dbReference type="WBParaSite" id="Csp11.Scaffold629.g7531.t1"/>
    </source>
</evidence>
<evidence type="ECO:0000313" key="2">
    <source>
        <dbReference type="Proteomes" id="UP000095282"/>
    </source>
</evidence>
<feature type="compositionally biased region" description="Acidic residues" evidence="1">
    <location>
        <begin position="12"/>
        <end position="24"/>
    </location>
</feature>